<keyword evidence="2" id="KW-1185">Reference proteome</keyword>
<evidence type="ECO:0000313" key="1">
    <source>
        <dbReference type="EMBL" id="KVW99764.1"/>
    </source>
</evidence>
<comment type="caution">
    <text evidence="1">The sequence shown here is derived from an EMBL/GenBank/DDBJ whole genome shotgun (WGS) entry which is preliminary data.</text>
</comment>
<dbReference type="AlphaFoldDB" id="A0A125BDU7"/>
<evidence type="ECO:0000313" key="2">
    <source>
        <dbReference type="Proteomes" id="UP000064243"/>
    </source>
</evidence>
<gene>
    <name evidence="1" type="ORF">ABW22_00010</name>
</gene>
<reference evidence="1 2" key="1">
    <citation type="journal article" date="2015" name="Appl. Environ. Microbiol.">
        <title>Aerobic and Anaerobic Thiosulfate Oxidation by a Cold-Adapted, Subglacial Chemoautotroph.</title>
        <authorList>
            <person name="Harrold Z.R."/>
            <person name="Skidmore M.L."/>
            <person name="Hamilton T.L."/>
            <person name="Desch L."/>
            <person name="Amada K."/>
            <person name="van Gelder W."/>
            <person name="Glover K."/>
            <person name="Roden E.E."/>
            <person name="Boyd E.S."/>
        </authorList>
    </citation>
    <scope>NUCLEOTIDE SEQUENCE [LARGE SCALE GENOMIC DNA]</scope>
    <source>
        <strain evidence="1 2">RG</strain>
    </source>
</reference>
<dbReference type="PATRIC" id="fig|36861.3.peg.2"/>
<accession>A0A125BDU7</accession>
<organism evidence="1 2">
    <name type="scientific">Thiobacillus denitrificans</name>
    <dbReference type="NCBI Taxonomy" id="36861"/>
    <lineage>
        <taxon>Bacteria</taxon>
        <taxon>Pseudomonadati</taxon>
        <taxon>Pseudomonadota</taxon>
        <taxon>Betaproteobacteria</taxon>
        <taxon>Nitrosomonadales</taxon>
        <taxon>Thiobacillaceae</taxon>
        <taxon>Thiobacillus</taxon>
    </lineage>
</organism>
<name>A0A125BDU7_THIDE</name>
<sequence>MTQLATAVRRYLHEVLGVFTPDVRPWARANELPYFLRDAFRFSELELLGQPIVLAMGCAEQKHPLGEVRAWLDEVRVLAGHPAVYVTDALASYERRRLIEQKVPSSEWHLLCGGLI</sequence>
<dbReference type="EMBL" id="LDUG01000001">
    <property type="protein sequence ID" value="KVW99764.1"/>
    <property type="molecule type" value="Genomic_DNA"/>
</dbReference>
<dbReference type="Proteomes" id="UP000064243">
    <property type="component" value="Unassembled WGS sequence"/>
</dbReference>
<protein>
    <submittedName>
        <fullName evidence="1">Uncharacterized protein</fullName>
    </submittedName>
</protein>
<proteinExistence type="predicted"/>